<dbReference type="EMBL" id="JBEWZH010000004">
    <property type="protein sequence ID" value="MFL0161958.1"/>
    <property type="molecule type" value="Genomic_DNA"/>
</dbReference>
<evidence type="ECO:0000313" key="3">
    <source>
        <dbReference type="Proteomes" id="UP001623558"/>
    </source>
</evidence>
<keyword evidence="3" id="KW-1185">Reference proteome</keyword>
<dbReference type="Pfam" id="PF24738">
    <property type="entry name" value="DUF7689"/>
    <property type="match status" value="1"/>
</dbReference>
<sequence length="142" mass="16703">MKIEFSPFPNSKHDPFLVTSPKTAHYNCIAWAFGDDTKWYWPDSAKYYFWPTEIPREEKIESFIELFKLIGYKVCENEDLEPEYLKVAIYSDEFGKPTHAARQLNNGYWTSKLGQHFDVTHTIFSMKDGSYGNVAIFLKKRI</sequence>
<dbReference type="Proteomes" id="UP001623558">
    <property type="component" value="Unassembled WGS sequence"/>
</dbReference>
<evidence type="ECO:0000259" key="1">
    <source>
        <dbReference type="Pfam" id="PF24738"/>
    </source>
</evidence>
<dbReference type="RefSeq" id="WP_406750594.1">
    <property type="nucleotide sequence ID" value="NZ_JBEWZH010000004.1"/>
</dbReference>
<proteinExistence type="predicted"/>
<accession>A0ABW8RX63</accession>
<evidence type="ECO:0000313" key="2">
    <source>
        <dbReference type="EMBL" id="MFL0161958.1"/>
    </source>
</evidence>
<organism evidence="2 3">
    <name type="scientific">Aquirufa salirivi</name>
    <dbReference type="NCBI Taxonomy" id="3104729"/>
    <lineage>
        <taxon>Bacteria</taxon>
        <taxon>Pseudomonadati</taxon>
        <taxon>Bacteroidota</taxon>
        <taxon>Cytophagia</taxon>
        <taxon>Cytophagales</taxon>
        <taxon>Flectobacillaceae</taxon>
        <taxon>Aquirufa</taxon>
    </lineage>
</organism>
<reference evidence="2 3" key="1">
    <citation type="submission" date="2024-07" db="EMBL/GenBank/DDBJ databases">
        <authorList>
            <person name="Pitt A."/>
            <person name="Hahn M.W."/>
        </authorList>
    </citation>
    <scope>NUCLEOTIDE SEQUENCE [LARGE SCALE GENOMIC DNA]</scope>
    <source>
        <strain evidence="2 3">1-SAACH-A3</strain>
    </source>
</reference>
<gene>
    <name evidence="2" type="ORF">U0R11_06110</name>
</gene>
<comment type="caution">
    <text evidence="2">The sequence shown here is derived from an EMBL/GenBank/DDBJ whole genome shotgun (WGS) entry which is preliminary data.</text>
</comment>
<feature type="domain" description="DUF7689" evidence="1">
    <location>
        <begin position="18"/>
        <end position="138"/>
    </location>
</feature>
<protein>
    <recommendedName>
        <fullName evidence="1">DUF7689 domain-containing protein</fullName>
    </recommendedName>
</protein>
<name>A0ABW8RX63_9BACT</name>
<dbReference type="InterPro" id="IPR056106">
    <property type="entry name" value="DUF7689"/>
</dbReference>